<name>A0A5Z3B6V3_SALER</name>
<comment type="caution">
    <text evidence="2">The sequence shown here is derived from an EMBL/GenBank/DDBJ whole genome shotgun (WGS) entry which is preliminary data.</text>
</comment>
<keyword evidence="1" id="KW-1133">Transmembrane helix</keyword>
<evidence type="ECO:0000313" key="2">
    <source>
        <dbReference type="EMBL" id="ECR6697210.1"/>
    </source>
</evidence>
<protein>
    <submittedName>
        <fullName evidence="2">Uncharacterized protein</fullName>
    </submittedName>
</protein>
<proteinExistence type="predicted"/>
<keyword evidence="1" id="KW-0812">Transmembrane</keyword>
<keyword evidence="1" id="KW-0472">Membrane</keyword>
<accession>A0A5Z3B6V3</accession>
<reference evidence="2" key="1">
    <citation type="submission" date="2019-09" db="EMBL/GenBank/DDBJ databases">
        <authorList>
            <consortium name="PulseNet: The National Subtyping Network for Foodborne Disease Surveillance"/>
            <person name="Tarr C.L."/>
            <person name="Trees E."/>
            <person name="Katz L.S."/>
            <person name="Carleton-Romer H.A."/>
            <person name="Stroika S."/>
            <person name="Kucerova Z."/>
            <person name="Roache K.F."/>
            <person name="Sabol A.L."/>
            <person name="Besser J."/>
            <person name="Gerner-Smidt P."/>
        </authorList>
    </citation>
    <scope>NUCLEOTIDE SEQUENCE</scope>
    <source>
        <strain evidence="2">PNUSAS096589</strain>
    </source>
</reference>
<feature type="transmembrane region" description="Helical" evidence="1">
    <location>
        <begin position="30"/>
        <end position="55"/>
    </location>
</feature>
<dbReference type="EMBL" id="AAKGZA010000023">
    <property type="protein sequence ID" value="ECR6697210.1"/>
    <property type="molecule type" value="Genomic_DNA"/>
</dbReference>
<dbReference type="AlphaFoldDB" id="A0A5Z3B6V3"/>
<organism evidence="2">
    <name type="scientific">Salmonella enterica</name>
    <name type="common">Salmonella choleraesuis</name>
    <dbReference type="NCBI Taxonomy" id="28901"/>
    <lineage>
        <taxon>Bacteria</taxon>
        <taxon>Pseudomonadati</taxon>
        <taxon>Pseudomonadota</taxon>
        <taxon>Gammaproteobacteria</taxon>
        <taxon>Enterobacterales</taxon>
        <taxon>Enterobacteriaceae</taxon>
        <taxon>Salmonella</taxon>
    </lineage>
</organism>
<sequence length="64" mass="6506">MPPSGRAVKGRAPAALKGAALRAASLHPHLLIVSITGLPVGNILSLSFCMALFSVPFHSAADIS</sequence>
<gene>
    <name evidence="2" type="ORF">F2A58_18810</name>
</gene>
<evidence type="ECO:0000256" key="1">
    <source>
        <dbReference type="SAM" id="Phobius"/>
    </source>
</evidence>